<name>A0ABT1A595_9PSEU</name>
<sequence length="443" mass="48539">MQEILDAILADQLDAVGSLPVPEHYRGITVHADEAEMFSGMPTRDKDPRKSLHLDEVATPELGPGEALVAVMASAINYNTVWTSIFEPVSTFGFLRRYGRVSPLTKRHDLPYHVVGSDLAGVVVRTGPGVNAWKPGDRVVAHCLSVELESPDGHSDTMMDSEQRIWGFETNFGGLAELALVKSNQLMPKPAHLTWEEAASPGLVNSTAYRQLVSRNGACMKQGDVVLIWGASGGLGSYATQFALNGGAIPICVVSSPAKAEICRQMGAELIIDRSADGYRFWKDEHTQDPTEWKRFGSRIRELTGGEDPDIVFEHPGRETFGASVYVARRGGTIVTCASTSGFEHSYDNRYLWMNLKRIIGSHFANYRESFEANRLVDKGMVHPTVSKVYPLAETGQAAMDVHTNSHQGKIGVLALAPREGLGVTDPGKRERHLRGINRFRGV</sequence>
<comment type="caution">
    <text evidence="3">The sequence shown here is derived from an EMBL/GenBank/DDBJ whole genome shotgun (WGS) entry which is preliminary data.</text>
</comment>
<proteinExistence type="predicted"/>
<dbReference type="InterPro" id="IPR013154">
    <property type="entry name" value="ADH-like_N"/>
</dbReference>
<accession>A0ABT1A595</accession>
<dbReference type="InterPro" id="IPR011032">
    <property type="entry name" value="GroES-like_sf"/>
</dbReference>
<reference evidence="3" key="1">
    <citation type="submission" date="2021-04" db="EMBL/GenBank/DDBJ databases">
        <title>Pseudonocardia sp. nov., isolated from sandy soil of mangrove forest.</title>
        <authorList>
            <person name="Zan Z."/>
            <person name="Huang R."/>
            <person name="Liu W."/>
        </authorList>
    </citation>
    <scope>NUCLEOTIDE SEQUENCE</scope>
    <source>
        <strain evidence="3">S2-4</strain>
    </source>
</reference>
<dbReference type="InterPro" id="IPR051603">
    <property type="entry name" value="Zinc-ADH_QOR/CCCR"/>
</dbReference>
<dbReference type="EMBL" id="JAGSOV010000051">
    <property type="protein sequence ID" value="MCO1658179.1"/>
    <property type="molecule type" value="Genomic_DNA"/>
</dbReference>
<dbReference type="PANTHER" id="PTHR44154:SF1">
    <property type="entry name" value="QUINONE OXIDOREDUCTASE"/>
    <property type="match status" value="1"/>
</dbReference>
<evidence type="ECO:0000313" key="4">
    <source>
        <dbReference type="Proteomes" id="UP001165283"/>
    </source>
</evidence>
<feature type="domain" description="Enoyl reductase (ER)" evidence="2">
    <location>
        <begin position="47"/>
        <end position="413"/>
    </location>
</feature>
<dbReference type="Pfam" id="PF08240">
    <property type="entry name" value="ADH_N"/>
    <property type="match status" value="1"/>
</dbReference>
<evidence type="ECO:0000313" key="3">
    <source>
        <dbReference type="EMBL" id="MCO1658179.1"/>
    </source>
</evidence>
<evidence type="ECO:0000259" key="2">
    <source>
        <dbReference type="SMART" id="SM00829"/>
    </source>
</evidence>
<evidence type="ECO:0000256" key="1">
    <source>
        <dbReference type="ARBA" id="ARBA00022857"/>
    </source>
</evidence>
<dbReference type="Proteomes" id="UP001165283">
    <property type="component" value="Unassembled WGS sequence"/>
</dbReference>
<dbReference type="NCBIfam" id="TIGR01751">
    <property type="entry name" value="crot-CoA-red"/>
    <property type="match status" value="1"/>
</dbReference>
<dbReference type="PANTHER" id="PTHR44154">
    <property type="entry name" value="QUINONE OXIDOREDUCTASE"/>
    <property type="match status" value="1"/>
</dbReference>
<dbReference type="Pfam" id="PF00107">
    <property type="entry name" value="ADH_zinc_N"/>
    <property type="match status" value="1"/>
</dbReference>
<dbReference type="RefSeq" id="WP_252441842.1">
    <property type="nucleotide sequence ID" value="NZ_JAGSOV010000051.1"/>
</dbReference>
<dbReference type="InterPro" id="IPR020843">
    <property type="entry name" value="ER"/>
</dbReference>
<gene>
    <name evidence="3" type="primary">ccrA</name>
    <name evidence="3" type="ORF">KDL28_24255</name>
</gene>
<organism evidence="3 4">
    <name type="scientific">Pseudonocardia humida</name>
    <dbReference type="NCBI Taxonomy" id="2800819"/>
    <lineage>
        <taxon>Bacteria</taxon>
        <taxon>Bacillati</taxon>
        <taxon>Actinomycetota</taxon>
        <taxon>Actinomycetes</taxon>
        <taxon>Pseudonocardiales</taxon>
        <taxon>Pseudonocardiaceae</taxon>
        <taxon>Pseudonocardia</taxon>
    </lineage>
</organism>
<keyword evidence="4" id="KW-1185">Reference proteome</keyword>
<dbReference type="EC" id="1.3.1.85" evidence="3"/>
<keyword evidence="1" id="KW-0521">NADP</keyword>
<dbReference type="InterPro" id="IPR036291">
    <property type="entry name" value="NAD(P)-bd_dom_sf"/>
</dbReference>
<dbReference type="InterPro" id="IPR010085">
    <property type="entry name" value="Crot_CoA_red"/>
</dbReference>
<dbReference type="SMART" id="SM00829">
    <property type="entry name" value="PKS_ER"/>
    <property type="match status" value="1"/>
</dbReference>
<dbReference type="GO" id="GO:0016491">
    <property type="term" value="F:oxidoreductase activity"/>
    <property type="evidence" value="ECO:0007669"/>
    <property type="project" value="UniProtKB-KW"/>
</dbReference>
<dbReference type="SUPFAM" id="SSF51735">
    <property type="entry name" value="NAD(P)-binding Rossmann-fold domains"/>
    <property type="match status" value="1"/>
</dbReference>
<dbReference type="InterPro" id="IPR013149">
    <property type="entry name" value="ADH-like_C"/>
</dbReference>
<dbReference type="SUPFAM" id="SSF50129">
    <property type="entry name" value="GroES-like"/>
    <property type="match status" value="1"/>
</dbReference>
<protein>
    <submittedName>
        <fullName evidence="3">Crotonyl-CoA carboxylase/reductase</fullName>
        <ecNumber evidence="3">1.3.1.85</ecNumber>
    </submittedName>
</protein>
<keyword evidence="3" id="KW-0560">Oxidoreductase</keyword>
<dbReference type="Gene3D" id="3.90.180.10">
    <property type="entry name" value="Medium-chain alcohol dehydrogenases, catalytic domain"/>
    <property type="match status" value="2"/>
</dbReference>